<feature type="transmembrane region" description="Helical" evidence="1">
    <location>
        <begin position="42"/>
        <end position="66"/>
    </location>
</feature>
<name>A0A5J4TI68_9EUKA</name>
<evidence type="ECO:0000256" key="1">
    <source>
        <dbReference type="SAM" id="Phobius"/>
    </source>
</evidence>
<keyword evidence="1" id="KW-0812">Transmembrane</keyword>
<evidence type="ECO:0000313" key="3">
    <source>
        <dbReference type="Proteomes" id="UP000324800"/>
    </source>
</evidence>
<protein>
    <submittedName>
        <fullName evidence="2">Uncharacterized protein</fullName>
    </submittedName>
</protein>
<dbReference type="AlphaFoldDB" id="A0A5J4TI68"/>
<dbReference type="EMBL" id="SNRW01031414">
    <property type="protein sequence ID" value="KAA6357440.1"/>
    <property type="molecule type" value="Genomic_DNA"/>
</dbReference>
<accession>A0A5J4TI68</accession>
<dbReference type="Proteomes" id="UP000324800">
    <property type="component" value="Unassembled WGS sequence"/>
</dbReference>
<keyword evidence="1" id="KW-0472">Membrane</keyword>
<sequence>MMCGFMVNKSSIVQWLIWVHFLSFSIAQQYLLWVLYLYPYKILSIASIDTFNILKIFLANLLPFLAAGRNGVVHGKWEIRDYLSEKLELGEVQGRGVLQGMTQGRSYKRGTSKLGELVVGKVKQLIWGKFEIRVNNEGKLIQQNYFDNSQRYNANARLDEASMDLGSRAPVITQEQIENEMLNDGTQRQRQRVNQELNEMFPIETVHPMPQSTIFERDAPETTIAQERLEELRQQQLLGDIVAAQNLNTVYDIGALDWGRPPVNDIYGRSQFPVHKTGYKYDQFGNPQAYMKMENPLAGKLGVKKKVKMKKNYIPTSQLLSTSSAQENLAKSFRKGGMKQKKK</sequence>
<proteinExistence type="predicted"/>
<gene>
    <name evidence="2" type="ORF">EZS28_047033</name>
</gene>
<organism evidence="2 3">
    <name type="scientific">Streblomastix strix</name>
    <dbReference type="NCBI Taxonomy" id="222440"/>
    <lineage>
        <taxon>Eukaryota</taxon>
        <taxon>Metamonada</taxon>
        <taxon>Preaxostyla</taxon>
        <taxon>Oxymonadida</taxon>
        <taxon>Streblomastigidae</taxon>
        <taxon>Streblomastix</taxon>
    </lineage>
</organism>
<reference evidence="2 3" key="1">
    <citation type="submission" date="2019-03" db="EMBL/GenBank/DDBJ databases">
        <title>Single cell metagenomics reveals metabolic interactions within the superorganism composed of flagellate Streblomastix strix and complex community of Bacteroidetes bacteria on its surface.</title>
        <authorList>
            <person name="Treitli S.C."/>
            <person name="Kolisko M."/>
            <person name="Husnik F."/>
            <person name="Keeling P."/>
            <person name="Hampl V."/>
        </authorList>
    </citation>
    <scope>NUCLEOTIDE SEQUENCE [LARGE SCALE GENOMIC DNA]</scope>
    <source>
        <strain evidence="2">ST1C</strain>
    </source>
</reference>
<keyword evidence="1" id="KW-1133">Transmembrane helix</keyword>
<evidence type="ECO:0000313" key="2">
    <source>
        <dbReference type="EMBL" id="KAA6357440.1"/>
    </source>
</evidence>
<comment type="caution">
    <text evidence="2">The sequence shown here is derived from an EMBL/GenBank/DDBJ whole genome shotgun (WGS) entry which is preliminary data.</text>
</comment>
<feature type="transmembrane region" description="Helical" evidence="1">
    <location>
        <begin position="12"/>
        <end position="36"/>
    </location>
</feature>